<feature type="transmembrane region" description="Helical" evidence="6">
    <location>
        <begin position="264"/>
        <end position="287"/>
    </location>
</feature>
<dbReference type="InterPro" id="IPR000731">
    <property type="entry name" value="SSD"/>
</dbReference>
<dbReference type="InterPro" id="IPR050545">
    <property type="entry name" value="Mycobact_MmpL"/>
</dbReference>
<feature type="transmembrane region" description="Helical" evidence="6">
    <location>
        <begin position="222"/>
        <end position="243"/>
    </location>
</feature>
<evidence type="ECO:0000313" key="8">
    <source>
        <dbReference type="EMBL" id="GLJ79681.1"/>
    </source>
</evidence>
<dbReference type="Proteomes" id="UP001142317">
    <property type="component" value="Unassembled WGS sequence"/>
</dbReference>
<feature type="transmembrane region" description="Helical" evidence="6">
    <location>
        <begin position="293"/>
        <end position="322"/>
    </location>
</feature>
<comment type="subcellular location">
    <subcellularLocation>
        <location evidence="1">Cell membrane</location>
        <topology evidence="1">Multi-pass membrane protein</topology>
    </subcellularLocation>
</comment>
<dbReference type="GO" id="GO:0005886">
    <property type="term" value="C:plasma membrane"/>
    <property type="evidence" value="ECO:0007669"/>
    <property type="project" value="UniProtKB-SubCell"/>
</dbReference>
<dbReference type="RefSeq" id="WP_210007550.1">
    <property type="nucleotide sequence ID" value="NZ_BSEO01000005.1"/>
</dbReference>
<feature type="transmembrane region" description="Helical" evidence="6">
    <location>
        <begin position="356"/>
        <end position="377"/>
    </location>
</feature>
<keyword evidence="2" id="KW-1003">Cell membrane</keyword>
<keyword evidence="3 6" id="KW-0812">Transmembrane</keyword>
<dbReference type="AlphaFoldDB" id="A0A9W6M376"/>
<evidence type="ECO:0000256" key="5">
    <source>
        <dbReference type="ARBA" id="ARBA00023136"/>
    </source>
</evidence>
<feature type="transmembrane region" description="Helical" evidence="6">
    <location>
        <begin position="568"/>
        <end position="591"/>
    </location>
</feature>
<proteinExistence type="predicted"/>
<keyword evidence="5 6" id="KW-0472">Membrane</keyword>
<evidence type="ECO:0000313" key="9">
    <source>
        <dbReference type="Proteomes" id="UP001142317"/>
    </source>
</evidence>
<feature type="transmembrane region" description="Helical" evidence="6">
    <location>
        <begin position="193"/>
        <end position="216"/>
    </location>
</feature>
<dbReference type="Pfam" id="PF03176">
    <property type="entry name" value="MMPL"/>
    <property type="match status" value="2"/>
</dbReference>
<dbReference type="PROSITE" id="PS50156">
    <property type="entry name" value="SSD"/>
    <property type="match status" value="1"/>
</dbReference>
<dbReference type="PANTHER" id="PTHR33406">
    <property type="entry name" value="MEMBRANE PROTEIN MJ1562-RELATED"/>
    <property type="match status" value="1"/>
</dbReference>
<dbReference type="EMBL" id="BSEO01000005">
    <property type="protein sequence ID" value="GLJ79681.1"/>
    <property type="molecule type" value="Genomic_DNA"/>
</dbReference>
<feature type="transmembrane region" description="Helical" evidence="6">
    <location>
        <begin position="167"/>
        <end position="186"/>
    </location>
</feature>
<feature type="transmembrane region" description="Helical" evidence="6">
    <location>
        <begin position="603"/>
        <end position="622"/>
    </location>
</feature>
<name>A0A9W6M376_9MICO</name>
<dbReference type="SUPFAM" id="SSF82866">
    <property type="entry name" value="Multidrug efflux transporter AcrB transmembrane domain"/>
    <property type="match status" value="2"/>
</dbReference>
<dbReference type="Gene3D" id="1.20.1640.10">
    <property type="entry name" value="Multidrug efflux transporter AcrB transmembrane domain"/>
    <property type="match status" value="2"/>
</dbReference>
<feature type="domain" description="SSD" evidence="7">
    <location>
        <begin position="188"/>
        <end position="321"/>
    </location>
</feature>
<evidence type="ECO:0000259" key="7">
    <source>
        <dbReference type="PROSITE" id="PS50156"/>
    </source>
</evidence>
<comment type="caution">
    <text evidence="8">The sequence shown here is derived from an EMBL/GenBank/DDBJ whole genome shotgun (WGS) entry which is preliminary data.</text>
</comment>
<evidence type="ECO:0000256" key="2">
    <source>
        <dbReference type="ARBA" id="ARBA00022475"/>
    </source>
</evidence>
<evidence type="ECO:0000256" key="3">
    <source>
        <dbReference type="ARBA" id="ARBA00022692"/>
    </source>
</evidence>
<keyword evidence="9" id="KW-1185">Reference proteome</keyword>
<feature type="transmembrane region" description="Helical" evidence="6">
    <location>
        <begin position="647"/>
        <end position="668"/>
    </location>
</feature>
<organism evidence="8 9">
    <name type="scientific">Microbacterium imperiale</name>
    <dbReference type="NCBI Taxonomy" id="33884"/>
    <lineage>
        <taxon>Bacteria</taxon>
        <taxon>Bacillati</taxon>
        <taxon>Actinomycetota</taxon>
        <taxon>Actinomycetes</taxon>
        <taxon>Micrococcales</taxon>
        <taxon>Microbacteriaceae</taxon>
        <taxon>Microbacterium</taxon>
    </lineage>
</organism>
<evidence type="ECO:0000256" key="4">
    <source>
        <dbReference type="ARBA" id="ARBA00022989"/>
    </source>
</evidence>
<reference evidence="8" key="2">
    <citation type="submission" date="2023-01" db="EMBL/GenBank/DDBJ databases">
        <authorList>
            <person name="Sun Q."/>
            <person name="Evtushenko L."/>
        </authorList>
    </citation>
    <scope>NUCLEOTIDE SEQUENCE</scope>
    <source>
        <strain evidence="8">VKM Ac-1447</strain>
    </source>
</reference>
<evidence type="ECO:0000256" key="1">
    <source>
        <dbReference type="ARBA" id="ARBA00004651"/>
    </source>
</evidence>
<sequence length="731" mass="75800">MKAITALAIRRPRTVLIAWALLFVVGALLALRLDGVLSGGGFTNPRAEALLAQETIEETFDEAPNQLVIVVDADAPLTPSDVARAADLTTDAGAETITTPFDQPELGSDDGRTMAIIAGFTQDSTTVQNIVPKLQAALDESDIAGEAFVTGQPALDYQLNAHSKADALRAEIIVFPVLIVVLLFVFGSVVATLLPLLVAGSALMISLGFGTLATGVTEISNLYSNIVSMIGLAVAVDYSLFIIKRFREELAAGRSTPDAITATMSTAGHSVLFSGIAVALALSALFVPRVMALTSIALGGVVVSLVALGVTMLVLPAGLALLGPRIDAGRIPLLRRRRTPGPGRTIVTSRIRRPGLVGAAGVAVLALAAIPVFGLSLQSPVASATVLPSDDPARQGLELLERNIGQEGLFPVDVIVTFPPGTEPADALVATATASSWVADRAGADSVLDAASFAPVGSPAATALEAGETPPQLQRLWHADDAGIAVRLLATTADGPDSVSAHALVSDIRSGLADQLPDGARVAVTGATAQGLDFDETIIESIPLIAAIVLTLTFLMLAFAWRSVILPALALVFNLLVVGASLGVLTLLQGWMSDDPLNSVTPVLLFAVMFGLSMDYMVIIMSRMRELYRAGMPFEQSVLQGAARTRAMINSAALIMIAVFLSFTTAQISIVREIGIGLAVAVALDAVVIRMLVMPSILRALGPRSFGRRAESVAPPAAAEVGASTPAPVLT</sequence>
<feature type="transmembrane region" description="Helical" evidence="6">
    <location>
        <begin position="542"/>
        <end position="561"/>
    </location>
</feature>
<evidence type="ECO:0000256" key="6">
    <source>
        <dbReference type="SAM" id="Phobius"/>
    </source>
</evidence>
<protein>
    <submittedName>
        <fullName evidence="8">Membrane protein</fullName>
    </submittedName>
</protein>
<gene>
    <name evidence="8" type="ORF">GCM10017586_13630</name>
</gene>
<dbReference type="InterPro" id="IPR004869">
    <property type="entry name" value="MMPL_dom"/>
</dbReference>
<accession>A0A9W6M376</accession>
<keyword evidence="4 6" id="KW-1133">Transmembrane helix</keyword>
<reference evidence="8" key="1">
    <citation type="journal article" date="2014" name="Int. J. Syst. Evol. Microbiol.">
        <title>Complete genome sequence of Corynebacterium casei LMG S-19264T (=DSM 44701T), isolated from a smear-ripened cheese.</title>
        <authorList>
            <consortium name="US DOE Joint Genome Institute (JGI-PGF)"/>
            <person name="Walter F."/>
            <person name="Albersmeier A."/>
            <person name="Kalinowski J."/>
            <person name="Ruckert C."/>
        </authorList>
    </citation>
    <scope>NUCLEOTIDE SEQUENCE</scope>
    <source>
        <strain evidence="8">VKM Ac-1447</strain>
    </source>
</reference>
<feature type="transmembrane region" description="Helical" evidence="6">
    <location>
        <begin position="674"/>
        <end position="693"/>
    </location>
</feature>
<dbReference type="PANTHER" id="PTHR33406:SF13">
    <property type="entry name" value="MEMBRANE PROTEIN YDFJ"/>
    <property type="match status" value="1"/>
</dbReference>